<dbReference type="PROSITE" id="PS51257">
    <property type="entry name" value="PROKAR_LIPOPROTEIN"/>
    <property type="match status" value="1"/>
</dbReference>
<organism evidence="2 3">
    <name type="scientific">Flavobacterium glycines</name>
    <dbReference type="NCBI Taxonomy" id="551990"/>
    <lineage>
        <taxon>Bacteria</taxon>
        <taxon>Pseudomonadati</taxon>
        <taxon>Bacteroidota</taxon>
        <taxon>Flavobacteriia</taxon>
        <taxon>Flavobacteriales</taxon>
        <taxon>Flavobacteriaceae</taxon>
        <taxon>Flavobacterium</taxon>
    </lineage>
</organism>
<gene>
    <name evidence="2" type="ORF">FGL01_28310</name>
</gene>
<evidence type="ECO:0000313" key="3">
    <source>
        <dbReference type="Proteomes" id="UP000321579"/>
    </source>
</evidence>
<evidence type="ECO:0000259" key="1">
    <source>
        <dbReference type="Pfam" id="PF14343"/>
    </source>
</evidence>
<evidence type="ECO:0000313" key="2">
    <source>
        <dbReference type="EMBL" id="GEL12092.1"/>
    </source>
</evidence>
<name>A0A511CHH1_9FLAO</name>
<protein>
    <recommendedName>
        <fullName evidence="1">PrcB C-terminal domain-containing protein</fullName>
    </recommendedName>
</protein>
<sequence>MNNKMKKSILSLVFVFMLFSCKTTVKVGEKKPLCEVLLQQNDGGGNINFYEILTEPKEIKMLQNDDKLKRKISTDDLQQSNFVILNMGEKPTGGYTITVDSVIETDTNIVIKVKEINPEPGAMLTQNITYPYTVLKVNSKKPINVQ</sequence>
<dbReference type="Proteomes" id="UP000321579">
    <property type="component" value="Unassembled WGS sequence"/>
</dbReference>
<dbReference type="EMBL" id="BJVF01000008">
    <property type="protein sequence ID" value="GEL12092.1"/>
    <property type="molecule type" value="Genomic_DNA"/>
</dbReference>
<dbReference type="AlphaFoldDB" id="A0A511CHH1"/>
<reference evidence="2 3" key="1">
    <citation type="submission" date="2019-07" db="EMBL/GenBank/DDBJ databases">
        <title>Whole genome shotgun sequence of Flavobacterium glycines NBRC 105008.</title>
        <authorList>
            <person name="Hosoyama A."/>
            <person name="Uohara A."/>
            <person name="Ohji S."/>
            <person name="Ichikawa N."/>
        </authorList>
    </citation>
    <scope>NUCLEOTIDE SEQUENCE [LARGE SCALE GENOMIC DNA]</scope>
    <source>
        <strain evidence="2 3">NBRC 105008</strain>
    </source>
</reference>
<proteinExistence type="predicted"/>
<comment type="caution">
    <text evidence="2">The sequence shown here is derived from an EMBL/GenBank/DDBJ whole genome shotgun (WGS) entry which is preliminary data.</text>
</comment>
<dbReference type="InterPro" id="IPR025748">
    <property type="entry name" value="PrcB_C_dom"/>
</dbReference>
<accession>A0A511CHH1</accession>
<feature type="domain" description="PrcB C-terminal" evidence="1">
    <location>
        <begin position="82"/>
        <end position="138"/>
    </location>
</feature>
<dbReference type="Pfam" id="PF14343">
    <property type="entry name" value="PrcB_C"/>
    <property type="match status" value="1"/>
</dbReference>